<gene>
    <name evidence="1" type="ORF">Pla144_47110</name>
</gene>
<proteinExistence type="predicted"/>
<protein>
    <submittedName>
        <fullName evidence="1">Helix-turn-helix domain protein</fullName>
    </submittedName>
</protein>
<dbReference type="InterPro" id="IPR036390">
    <property type="entry name" value="WH_DNA-bd_sf"/>
</dbReference>
<accession>A0A5C6CCU7</accession>
<evidence type="ECO:0000313" key="2">
    <source>
        <dbReference type="Proteomes" id="UP000318437"/>
    </source>
</evidence>
<name>A0A5C6CCU7_9BACT</name>
<dbReference type="AlphaFoldDB" id="A0A5C6CCU7"/>
<dbReference type="Gene3D" id="1.10.10.10">
    <property type="entry name" value="Winged helix-like DNA-binding domain superfamily/Winged helix DNA-binding domain"/>
    <property type="match status" value="2"/>
</dbReference>
<reference evidence="1 2" key="1">
    <citation type="submission" date="2019-02" db="EMBL/GenBank/DDBJ databases">
        <title>Deep-cultivation of Planctomycetes and their phenomic and genomic characterization uncovers novel biology.</title>
        <authorList>
            <person name="Wiegand S."/>
            <person name="Jogler M."/>
            <person name="Boedeker C."/>
            <person name="Pinto D."/>
            <person name="Vollmers J."/>
            <person name="Rivas-Marin E."/>
            <person name="Kohn T."/>
            <person name="Peeters S.H."/>
            <person name="Heuer A."/>
            <person name="Rast P."/>
            <person name="Oberbeckmann S."/>
            <person name="Bunk B."/>
            <person name="Jeske O."/>
            <person name="Meyerdierks A."/>
            <person name="Storesund J.E."/>
            <person name="Kallscheuer N."/>
            <person name="Luecker S."/>
            <person name="Lage O.M."/>
            <person name="Pohl T."/>
            <person name="Merkel B.J."/>
            <person name="Hornburger P."/>
            <person name="Mueller R.-W."/>
            <person name="Bruemmer F."/>
            <person name="Labrenz M."/>
            <person name="Spormann A.M."/>
            <person name="Op Den Camp H."/>
            <person name="Overmann J."/>
            <person name="Amann R."/>
            <person name="Jetten M.S.M."/>
            <person name="Mascher T."/>
            <person name="Medema M.H."/>
            <person name="Devos D.P."/>
            <person name="Kaster A.-K."/>
            <person name="Ovreas L."/>
            <person name="Rohde M."/>
            <person name="Galperin M.Y."/>
            <person name="Jogler C."/>
        </authorList>
    </citation>
    <scope>NUCLEOTIDE SEQUENCE [LARGE SCALE GENOMIC DNA]</scope>
    <source>
        <strain evidence="1 2">Pla144</strain>
    </source>
</reference>
<comment type="caution">
    <text evidence="1">The sequence shown here is derived from an EMBL/GenBank/DDBJ whole genome shotgun (WGS) entry which is preliminary data.</text>
</comment>
<dbReference type="SUPFAM" id="SSF46785">
    <property type="entry name" value="Winged helix' DNA-binding domain"/>
    <property type="match status" value="1"/>
</dbReference>
<dbReference type="EMBL" id="SJPS01000011">
    <property type="protein sequence ID" value="TWU21301.1"/>
    <property type="molecule type" value="Genomic_DNA"/>
</dbReference>
<keyword evidence="2" id="KW-1185">Reference proteome</keyword>
<dbReference type="RefSeq" id="WP_146452939.1">
    <property type="nucleotide sequence ID" value="NZ_SJPS01000011.1"/>
</dbReference>
<dbReference type="OrthoDB" id="9894680at2"/>
<sequence>MKTKSYSPQVVLSEVANDVLSILTQPVTATQLARQLRIPLDRCSNVLSGLCSQGLICCVNPEATRSRLFWLSESGRKYKNAQEAHPVGTTDMQSIDWRLYGTVCFSHRSEVIRTLSEPLQPAQIKRRAAFRKPGLRMSANNVRDVIRYLKSHGVVRPVHLKKRAHPLYELTELGHHFQRLLLKAEAVR</sequence>
<dbReference type="Proteomes" id="UP000318437">
    <property type="component" value="Unassembled WGS sequence"/>
</dbReference>
<organism evidence="1 2">
    <name type="scientific">Bythopirellula polymerisocia</name>
    <dbReference type="NCBI Taxonomy" id="2528003"/>
    <lineage>
        <taxon>Bacteria</taxon>
        <taxon>Pseudomonadati</taxon>
        <taxon>Planctomycetota</taxon>
        <taxon>Planctomycetia</taxon>
        <taxon>Pirellulales</taxon>
        <taxon>Lacipirellulaceae</taxon>
        <taxon>Bythopirellula</taxon>
    </lineage>
</organism>
<dbReference type="InterPro" id="IPR036388">
    <property type="entry name" value="WH-like_DNA-bd_sf"/>
</dbReference>
<evidence type="ECO:0000313" key="1">
    <source>
        <dbReference type="EMBL" id="TWU21301.1"/>
    </source>
</evidence>